<feature type="transmembrane region" description="Helical" evidence="9">
    <location>
        <begin position="108"/>
        <end position="129"/>
    </location>
</feature>
<feature type="transmembrane region" description="Helical" evidence="9">
    <location>
        <begin position="51"/>
        <end position="69"/>
    </location>
</feature>
<name>A0A399S6N8_9BACT</name>
<evidence type="ECO:0000256" key="1">
    <source>
        <dbReference type="ARBA" id="ARBA00004651"/>
    </source>
</evidence>
<dbReference type="FunFam" id="3.40.50.300:FF:000221">
    <property type="entry name" value="Multidrug ABC transporter ATP-binding protein"/>
    <property type="match status" value="1"/>
</dbReference>
<dbReference type="CDD" id="cd18541">
    <property type="entry name" value="ABC_6TM_TmrB_like"/>
    <property type="match status" value="1"/>
</dbReference>
<comment type="caution">
    <text evidence="12">The sequence shown here is derived from an EMBL/GenBank/DDBJ whole genome shotgun (WGS) entry which is preliminary data.</text>
</comment>
<evidence type="ECO:0000259" key="10">
    <source>
        <dbReference type="PROSITE" id="PS50893"/>
    </source>
</evidence>
<reference evidence="13" key="1">
    <citation type="submission" date="2018-08" db="EMBL/GenBank/DDBJ databases">
        <title>Mucilaginibacter sp. MYSH2.</title>
        <authorList>
            <person name="Seo T."/>
        </authorList>
    </citation>
    <scope>NUCLEOTIDE SEQUENCE [LARGE SCALE GENOMIC DNA]</scope>
    <source>
        <strain evidence="13">KIRAN</strain>
    </source>
</reference>
<dbReference type="InterPro" id="IPR011527">
    <property type="entry name" value="ABC1_TM_dom"/>
</dbReference>
<keyword evidence="2" id="KW-0813">Transport</keyword>
<evidence type="ECO:0000256" key="8">
    <source>
        <dbReference type="ARBA" id="ARBA00023136"/>
    </source>
</evidence>
<dbReference type="InterPro" id="IPR003439">
    <property type="entry name" value="ABC_transporter-like_ATP-bd"/>
</dbReference>
<dbReference type="Gene3D" id="1.20.1560.10">
    <property type="entry name" value="ABC transporter type 1, transmembrane domain"/>
    <property type="match status" value="1"/>
</dbReference>
<keyword evidence="6 12" id="KW-0067">ATP-binding</keyword>
<dbReference type="Pfam" id="PF00664">
    <property type="entry name" value="ABC_membrane"/>
    <property type="match status" value="1"/>
</dbReference>
<dbReference type="InterPro" id="IPR003593">
    <property type="entry name" value="AAA+_ATPase"/>
</dbReference>
<evidence type="ECO:0000256" key="7">
    <source>
        <dbReference type="ARBA" id="ARBA00022989"/>
    </source>
</evidence>
<dbReference type="PROSITE" id="PS00211">
    <property type="entry name" value="ABC_TRANSPORTER_1"/>
    <property type="match status" value="1"/>
</dbReference>
<evidence type="ECO:0000256" key="6">
    <source>
        <dbReference type="ARBA" id="ARBA00022840"/>
    </source>
</evidence>
<feature type="transmembrane region" description="Helical" evidence="9">
    <location>
        <begin position="186"/>
        <end position="205"/>
    </location>
</feature>
<dbReference type="GO" id="GO:0016887">
    <property type="term" value="F:ATP hydrolysis activity"/>
    <property type="evidence" value="ECO:0007669"/>
    <property type="project" value="InterPro"/>
</dbReference>
<evidence type="ECO:0000256" key="4">
    <source>
        <dbReference type="ARBA" id="ARBA00022692"/>
    </source>
</evidence>
<dbReference type="Gene3D" id="3.40.50.300">
    <property type="entry name" value="P-loop containing nucleotide triphosphate hydrolases"/>
    <property type="match status" value="1"/>
</dbReference>
<keyword evidence="4 9" id="KW-0812">Transmembrane</keyword>
<dbReference type="AlphaFoldDB" id="A0A399S6N8"/>
<proteinExistence type="predicted"/>
<dbReference type="GO" id="GO:0005524">
    <property type="term" value="F:ATP binding"/>
    <property type="evidence" value="ECO:0007669"/>
    <property type="project" value="UniProtKB-KW"/>
</dbReference>
<sequence length="629" mass="71193">MAPSRFRASKLVLFFIISICPRQVSGKAQGLQVLTVKSLRYLNKYLLKYKYRLLLGLIFTVISNFFQILPAQVVRHAFNLIKEGINLHGLYKGMAQQELVYDIFTKSILVYGVIILLMALLRGVFLFFVRQTIIVMSRLIENDLKNEIYEHYQSLPLSFYRKNNTGDLMARISEDVSRVRMYVGPAIMYGMNLVVLFLMVIPYMLSVNVKLTMYTLIPLPILAISIYYVNNIIQRKSDEIQRSLSGINTFVQEAFSGIRVLKSFVREDDSYSKFTTASNTYKDKSLELNFVNSLFFPLVLFLVGLSTIITVYIGGQEVINGSITTGNIAEFIIYVNMLTWPVTSLGWTASLVQRAAASQERINEFMHTKNNIVSRENVSKPIVGDIRFENVDFVYPDTNIHALKNISFSIRHGETLAVIGNTGSGKSTIANLLPRMYDATGGRIMIDGVDVRDYNIHNLRSQIGYVPQDVFLFSDSIRNNIGFGLPSITEEQMVQAAKDADVYENIQRFPEGFNTKLGERGITLSGGQKQRVSIARALVREPSILILDDSLSAVDTKTENAILNSLHRIMKDRTSIIISHRVSSVKLADTILVMEDGAIVQHGTHEDLINQEGLYKQLYERQLQQEDSE</sequence>
<keyword evidence="3" id="KW-1003">Cell membrane</keyword>
<feature type="transmembrane region" description="Helical" evidence="9">
    <location>
        <begin position="211"/>
        <end position="229"/>
    </location>
</feature>
<evidence type="ECO:0000259" key="11">
    <source>
        <dbReference type="PROSITE" id="PS50929"/>
    </source>
</evidence>
<dbReference type="GO" id="GO:0005886">
    <property type="term" value="C:plasma membrane"/>
    <property type="evidence" value="ECO:0007669"/>
    <property type="project" value="UniProtKB-SubCell"/>
</dbReference>
<protein>
    <submittedName>
        <fullName evidence="12">ABC transporter ATP-binding protein</fullName>
    </submittedName>
</protein>
<dbReference type="OrthoDB" id="843962at2"/>
<dbReference type="InterPro" id="IPR027417">
    <property type="entry name" value="P-loop_NTPase"/>
</dbReference>
<dbReference type="GO" id="GO:0015421">
    <property type="term" value="F:ABC-type oligopeptide transporter activity"/>
    <property type="evidence" value="ECO:0007669"/>
    <property type="project" value="TreeGrafter"/>
</dbReference>
<evidence type="ECO:0000313" key="13">
    <source>
        <dbReference type="Proteomes" id="UP000266005"/>
    </source>
</evidence>
<dbReference type="PANTHER" id="PTHR43394:SF1">
    <property type="entry name" value="ATP-BINDING CASSETTE SUB-FAMILY B MEMBER 10, MITOCHONDRIAL"/>
    <property type="match status" value="1"/>
</dbReference>
<keyword evidence="7 9" id="KW-1133">Transmembrane helix</keyword>
<dbReference type="PANTHER" id="PTHR43394">
    <property type="entry name" value="ATP-DEPENDENT PERMEASE MDL1, MITOCHONDRIAL"/>
    <property type="match status" value="1"/>
</dbReference>
<comment type="subcellular location">
    <subcellularLocation>
        <location evidence="1">Cell membrane</location>
        <topology evidence="1">Multi-pass membrane protein</topology>
    </subcellularLocation>
</comment>
<accession>A0A399S6N8</accession>
<evidence type="ECO:0000256" key="3">
    <source>
        <dbReference type="ARBA" id="ARBA00022475"/>
    </source>
</evidence>
<dbReference type="Pfam" id="PF00005">
    <property type="entry name" value="ABC_tran"/>
    <property type="match status" value="1"/>
</dbReference>
<keyword evidence="13" id="KW-1185">Reference proteome</keyword>
<evidence type="ECO:0000313" key="12">
    <source>
        <dbReference type="EMBL" id="RIJ37722.1"/>
    </source>
</evidence>
<dbReference type="SUPFAM" id="SSF90123">
    <property type="entry name" value="ABC transporter transmembrane region"/>
    <property type="match status" value="1"/>
</dbReference>
<dbReference type="InterPro" id="IPR017871">
    <property type="entry name" value="ABC_transporter-like_CS"/>
</dbReference>
<keyword evidence="8 9" id="KW-0472">Membrane</keyword>
<keyword evidence="5" id="KW-0547">Nucleotide-binding</keyword>
<evidence type="ECO:0000256" key="9">
    <source>
        <dbReference type="SAM" id="Phobius"/>
    </source>
</evidence>
<dbReference type="PROSITE" id="PS50929">
    <property type="entry name" value="ABC_TM1F"/>
    <property type="match status" value="1"/>
</dbReference>
<feature type="domain" description="ABC transporter" evidence="10">
    <location>
        <begin position="386"/>
        <end position="621"/>
    </location>
</feature>
<dbReference type="EMBL" id="QWGE01000003">
    <property type="protein sequence ID" value="RIJ37722.1"/>
    <property type="molecule type" value="Genomic_DNA"/>
</dbReference>
<feature type="transmembrane region" description="Helical" evidence="9">
    <location>
        <begin position="294"/>
        <end position="315"/>
    </location>
</feature>
<dbReference type="SUPFAM" id="SSF52540">
    <property type="entry name" value="P-loop containing nucleoside triphosphate hydrolases"/>
    <property type="match status" value="1"/>
</dbReference>
<evidence type="ECO:0000256" key="2">
    <source>
        <dbReference type="ARBA" id="ARBA00022448"/>
    </source>
</evidence>
<evidence type="ECO:0000256" key="5">
    <source>
        <dbReference type="ARBA" id="ARBA00022741"/>
    </source>
</evidence>
<dbReference type="InterPro" id="IPR039421">
    <property type="entry name" value="Type_1_exporter"/>
</dbReference>
<dbReference type="SMART" id="SM00382">
    <property type="entry name" value="AAA"/>
    <property type="match status" value="1"/>
</dbReference>
<gene>
    <name evidence="12" type="ORF">D1627_11520</name>
</gene>
<organism evidence="12 13">
    <name type="scientific">Pontibacter oryzae</name>
    <dbReference type="NCBI Taxonomy" id="2304593"/>
    <lineage>
        <taxon>Bacteria</taxon>
        <taxon>Pseudomonadati</taxon>
        <taxon>Bacteroidota</taxon>
        <taxon>Cytophagia</taxon>
        <taxon>Cytophagales</taxon>
        <taxon>Hymenobacteraceae</taxon>
        <taxon>Pontibacter</taxon>
    </lineage>
</organism>
<feature type="domain" description="ABC transmembrane type-1" evidence="11">
    <location>
        <begin position="54"/>
        <end position="354"/>
    </location>
</feature>
<dbReference type="Proteomes" id="UP000266005">
    <property type="component" value="Unassembled WGS sequence"/>
</dbReference>
<dbReference type="PROSITE" id="PS50893">
    <property type="entry name" value="ABC_TRANSPORTER_2"/>
    <property type="match status" value="1"/>
</dbReference>
<dbReference type="InterPro" id="IPR036640">
    <property type="entry name" value="ABC1_TM_sf"/>
</dbReference>